<evidence type="ECO:0000259" key="6">
    <source>
        <dbReference type="SMART" id="SM00363"/>
    </source>
</evidence>
<dbReference type="Gene3D" id="3.30.70.1560">
    <property type="entry name" value="Alpha-L RNA-binding motif"/>
    <property type="match status" value="1"/>
</dbReference>
<organism evidence="7 8">
    <name type="scientific">Candidatus Anaerobutyricum stercoripullorum</name>
    <dbReference type="NCBI Taxonomy" id="2838456"/>
    <lineage>
        <taxon>Bacteria</taxon>
        <taxon>Bacillati</taxon>
        <taxon>Bacillota</taxon>
        <taxon>Clostridia</taxon>
        <taxon>Lachnospirales</taxon>
        <taxon>Lachnospiraceae</taxon>
        <taxon>Anaerobutyricum</taxon>
    </lineage>
</organism>
<dbReference type="InterPro" id="IPR042092">
    <property type="entry name" value="PsdUridine_s_RsuA/RluB/E/F_cat"/>
</dbReference>
<evidence type="ECO:0000313" key="8">
    <source>
        <dbReference type="Proteomes" id="UP000886805"/>
    </source>
</evidence>
<dbReference type="PANTHER" id="PTHR47683:SF2">
    <property type="entry name" value="RNA-BINDING S4 DOMAIN-CONTAINING PROTEIN"/>
    <property type="match status" value="1"/>
</dbReference>
<feature type="compositionally biased region" description="Polar residues" evidence="5">
    <location>
        <begin position="306"/>
        <end position="316"/>
    </location>
</feature>
<evidence type="ECO:0000256" key="3">
    <source>
        <dbReference type="PROSITE-ProRule" id="PRU00182"/>
    </source>
</evidence>
<dbReference type="EMBL" id="DXEQ01000241">
    <property type="protein sequence ID" value="HIX72983.1"/>
    <property type="molecule type" value="Genomic_DNA"/>
</dbReference>
<feature type="domain" description="RNA-binding S4" evidence="6">
    <location>
        <begin position="35"/>
        <end position="99"/>
    </location>
</feature>
<dbReference type="GO" id="GO:0000455">
    <property type="term" value="P:enzyme-directed rRNA pseudouridine synthesis"/>
    <property type="evidence" value="ECO:0007669"/>
    <property type="project" value="UniProtKB-ARBA"/>
</dbReference>
<keyword evidence="2 4" id="KW-0413">Isomerase</keyword>
<dbReference type="Gene3D" id="3.30.70.580">
    <property type="entry name" value="Pseudouridine synthase I, catalytic domain, N-terminal subdomain"/>
    <property type="match status" value="1"/>
</dbReference>
<dbReference type="SUPFAM" id="SSF55174">
    <property type="entry name" value="Alpha-L RNA-binding motif"/>
    <property type="match status" value="1"/>
</dbReference>
<dbReference type="InterPro" id="IPR002942">
    <property type="entry name" value="S4_RNA-bd"/>
</dbReference>
<dbReference type="PROSITE" id="PS50889">
    <property type="entry name" value="S4"/>
    <property type="match status" value="1"/>
</dbReference>
<dbReference type="InterPro" id="IPR036986">
    <property type="entry name" value="S4_RNA-bd_sf"/>
</dbReference>
<evidence type="ECO:0000313" key="7">
    <source>
        <dbReference type="EMBL" id="HIX72983.1"/>
    </source>
</evidence>
<dbReference type="Pfam" id="PF00849">
    <property type="entry name" value="PseudoU_synth_2"/>
    <property type="match status" value="1"/>
</dbReference>
<dbReference type="InterPro" id="IPR000748">
    <property type="entry name" value="PsdUridine_synth_RsuA/RluB/E/F"/>
</dbReference>
<dbReference type="Gene3D" id="3.10.290.10">
    <property type="entry name" value="RNA-binding S4 domain"/>
    <property type="match status" value="1"/>
</dbReference>
<dbReference type="SUPFAM" id="SSF55120">
    <property type="entry name" value="Pseudouridine synthase"/>
    <property type="match status" value="1"/>
</dbReference>
<dbReference type="Proteomes" id="UP000886805">
    <property type="component" value="Unassembled WGS sequence"/>
</dbReference>
<dbReference type="GO" id="GO:0003723">
    <property type="term" value="F:RNA binding"/>
    <property type="evidence" value="ECO:0007669"/>
    <property type="project" value="UniProtKB-KW"/>
</dbReference>
<evidence type="ECO:0000256" key="2">
    <source>
        <dbReference type="ARBA" id="ARBA00023235"/>
    </source>
</evidence>
<keyword evidence="3" id="KW-0694">RNA-binding</keyword>
<dbReference type="InterPro" id="IPR006145">
    <property type="entry name" value="PsdUridine_synth_RsuA/RluA"/>
</dbReference>
<evidence type="ECO:0000256" key="4">
    <source>
        <dbReference type="RuleBase" id="RU003887"/>
    </source>
</evidence>
<evidence type="ECO:0000256" key="1">
    <source>
        <dbReference type="ARBA" id="ARBA00008348"/>
    </source>
</evidence>
<dbReference type="PANTHER" id="PTHR47683">
    <property type="entry name" value="PSEUDOURIDINE SYNTHASE FAMILY PROTEIN-RELATED"/>
    <property type="match status" value="1"/>
</dbReference>
<dbReference type="InterPro" id="IPR018496">
    <property type="entry name" value="PsdUridine_synth_RsuA/RluB_CS"/>
</dbReference>
<comment type="caution">
    <text evidence="7">The sequence shown here is derived from an EMBL/GenBank/DDBJ whole genome shotgun (WGS) entry which is preliminary data.</text>
</comment>
<dbReference type="InterPro" id="IPR020094">
    <property type="entry name" value="TruA/RsuA/RluB/E/F_N"/>
</dbReference>
<dbReference type="InterPro" id="IPR050343">
    <property type="entry name" value="RsuA_PseudoU_synthase"/>
</dbReference>
<dbReference type="GO" id="GO:0120159">
    <property type="term" value="F:rRNA pseudouridine synthase activity"/>
    <property type="evidence" value="ECO:0007669"/>
    <property type="project" value="UniProtKB-ARBA"/>
</dbReference>
<dbReference type="Pfam" id="PF01479">
    <property type="entry name" value="S4"/>
    <property type="match status" value="1"/>
</dbReference>
<dbReference type="EC" id="5.4.99.-" evidence="4"/>
<dbReference type="PROSITE" id="PS01149">
    <property type="entry name" value="PSI_RSU"/>
    <property type="match status" value="1"/>
</dbReference>
<dbReference type="FunFam" id="3.10.290.10:FF:000003">
    <property type="entry name" value="Pseudouridine synthase"/>
    <property type="match status" value="1"/>
</dbReference>
<dbReference type="CDD" id="cd00165">
    <property type="entry name" value="S4"/>
    <property type="match status" value="1"/>
</dbReference>
<dbReference type="SMART" id="SM00363">
    <property type="entry name" value="S4"/>
    <property type="match status" value="1"/>
</dbReference>
<dbReference type="AlphaFoldDB" id="A0A9D1X4V2"/>
<dbReference type="InterPro" id="IPR020103">
    <property type="entry name" value="PsdUridine_synth_cat_dom_sf"/>
</dbReference>
<reference evidence="7" key="2">
    <citation type="submission" date="2021-04" db="EMBL/GenBank/DDBJ databases">
        <authorList>
            <person name="Gilroy R."/>
        </authorList>
    </citation>
    <scope>NUCLEOTIDE SEQUENCE</scope>
    <source>
        <strain evidence="7">ChiSxjej3B15-1167</strain>
    </source>
</reference>
<reference evidence="7" key="1">
    <citation type="journal article" date="2021" name="PeerJ">
        <title>Extensive microbial diversity within the chicken gut microbiome revealed by metagenomics and culture.</title>
        <authorList>
            <person name="Gilroy R."/>
            <person name="Ravi A."/>
            <person name="Getino M."/>
            <person name="Pursley I."/>
            <person name="Horton D.L."/>
            <person name="Alikhan N.F."/>
            <person name="Baker D."/>
            <person name="Gharbi K."/>
            <person name="Hall N."/>
            <person name="Watson M."/>
            <person name="Adriaenssens E.M."/>
            <person name="Foster-Nyarko E."/>
            <person name="Jarju S."/>
            <person name="Secka A."/>
            <person name="Antonio M."/>
            <person name="Oren A."/>
            <person name="Chaudhuri R.R."/>
            <person name="La Ragione R."/>
            <person name="Hildebrand F."/>
            <person name="Pallen M.J."/>
        </authorList>
    </citation>
    <scope>NUCLEOTIDE SEQUENCE</scope>
    <source>
        <strain evidence="7">ChiSxjej3B15-1167</strain>
    </source>
</reference>
<evidence type="ECO:0000256" key="5">
    <source>
        <dbReference type="SAM" id="MobiDB-lite"/>
    </source>
</evidence>
<protein>
    <recommendedName>
        <fullName evidence="4">Pseudouridine synthase</fullName>
        <ecNumber evidence="4">5.4.99.-</ecNumber>
    </recommendedName>
</protein>
<gene>
    <name evidence="7" type="ORF">H9849_08175</name>
</gene>
<sequence length="316" mass="35776">MEEQNNKKYHRANHRGITASKADFPGQTGRDAEPVRLNKYLSDIGVCSRRQADRYVEEGRITVDGRPAQMGEKVLPTQTVCLDGQPVSGAGETVRRKIVLAVNKPKGIVCTTAKVEKDNIVDFVGYPERIYPVGRLDKDSEGLILMTNDGELMDEILRARNHHEKEYEVRINRPVSDRFLKEMAGGVPILDTVTRPCKVRKTGVCSFRIILTQGLNRQIRRMCEALGCRVRELRRVRVMNIRLGDLPVGSWRELTEEELYELNRLTGRNSRAHAEEAGRSKSEPASTDRTGRRRTARHKAAEGRTSWKSSRGSKNL</sequence>
<dbReference type="NCBIfam" id="TIGR00093">
    <property type="entry name" value="pseudouridine synthase"/>
    <property type="match status" value="1"/>
</dbReference>
<name>A0A9D1X4V2_9FIRM</name>
<feature type="region of interest" description="Disordered" evidence="5">
    <location>
        <begin position="270"/>
        <end position="316"/>
    </location>
</feature>
<dbReference type="FunFam" id="3.30.70.1560:FF:000002">
    <property type="entry name" value="Pseudouridine synthase"/>
    <property type="match status" value="1"/>
</dbReference>
<proteinExistence type="inferred from homology"/>
<feature type="compositionally biased region" description="Basic and acidic residues" evidence="5">
    <location>
        <begin position="272"/>
        <end position="282"/>
    </location>
</feature>
<accession>A0A9D1X4V2</accession>
<comment type="similarity">
    <text evidence="1 4">Belongs to the pseudouridine synthase RsuA family.</text>
</comment>